<comment type="caution">
    <text evidence="2">The sequence shown here is derived from an EMBL/GenBank/DDBJ whole genome shotgun (WGS) entry which is preliminary data.</text>
</comment>
<dbReference type="SUPFAM" id="SSF53098">
    <property type="entry name" value="Ribonuclease H-like"/>
    <property type="match status" value="1"/>
</dbReference>
<keyword evidence="3" id="KW-1185">Reference proteome</keyword>
<dbReference type="Gene3D" id="3.30.420.10">
    <property type="entry name" value="Ribonuclease H-like superfamily/Ribonuclease H"/>
    <property type="match status" value="1"/>
</dbReference>
<organism evidence="2 3">
    <name type="scientific">Cypionkella sinensis</name>
    <dbReference type="NCBI Taxonomy" id="1756043"/>
    <lineage>
        <taxon>Bacteria</taxon>
        <taxon>Pseudomonadati</taxon>
        <taxon>Pseudomonadota</taxon>
        <taxon>Alphaproteobacteria</taxon>
        <taxon>Rhodobacterales</taxon>
        <taxon>Paracoccaceae</taxon>
        <taxon>Cypionkella</taxon>
    </lineage>
</organism>
<evidence type="ECO:0000313" key="2">
    <source>
        <dbReference type="EMBL" id="MFC3181231.1"/>
    </source>
</evidence>
<keyword evidence="2" id="KW-0378">Hydrolase</keyword>
<evidence type="ECO:0000259" key="1">
    <source>
        <dbReference type="SMART" id="SM00479"/>
    </source>
</evidence>
<accession>A0ABV7IXK9</accession>
<dbReference type="SMART" id="SM00479">
    <property type="entry name" value="EXOIII"/>
    <property type="match status" value="1"/>
</dbReference>
<keyword evidence="2" id="KW-0540">Nuclease</keyword>
<name>A0ABV7IXK9_9RHOB</name>
<dbReference type="InterPro" id="IPR012337">
    <property type="entry name" value="RNaseH-like_sf"/>
</dbReference>
<dbReference type="PANTHER" id="PTHR30231:SF42">
    <property type="entry name" value="EXONUCLEASE"/>
    <property type="match status" value="1"/>
</dbReference>
<keyword evidence="2" id="KW-0269">Exonuclease</keyword>
<dbReference type="Proteomes" id="UP001595547">
    <property type="component" value="Unassembled WGS sequence"/>
</dbReference>
<sequence>MLPAGLSPPYRFIAFDVETANRNPHSICQMGFACVDDWGQIENFSLLVNPAEAFSAFNTHLHGIDAAMVRHAPLFPEVIAALAPLMAQQPVVQHSRFDERAVAAACGWHGLDVPALHWVDSVTIARRAWPEFKGNGGHGLGHLKQALSLQFHHHDAGEDARAAAQVVLHAEIKTGRSFVEILARQAAKFPRAANPHYEPFE</sequence>
<proteinExistence type="predicted"/>
<dbReference type="GO" id="GO:0004527">
    <property type="term" value="F:exonuclease activity"/>
    <property type="evidence" value="ECO:0007669"/>
    <property type="project" value="UniProtKB-KW"/>
</dbReference>
<dbReference type="Pfam" id="PF00929">
    <property type="entry name" value="RNase_T"/>
    <property type="match status" value="1"/>
</dbReference>
<reference evidence="3" key="1">
    <citation type="journal article" date="2019" name="Int. J. Syst. Evol. Microbiol.">
        <title>The Global Catalogue of Microorganisms (GCM) 10K type strain sequencing project: providing services to taxonomists for standard genome sequencing and annotation.</title>
        <authorList>
            <consortium name="The Broad Institute Genomics Platform"/>
            <consortium name="The Broad Institute Genome Sequencing Center for Infectious Disease"/>
            <person name="Wu L."/>
            <person name="Ma J."/>
        </authorList>
    </citation>
    <scope>NUCLEOTIDE SEQUENCE [LARGE SCALE GENOMIC DNA]</scope>
    <source>
        <strain evidence="3">KCTC 52039</strain>
    </source>
</reference>
<gene>
    <name evidence="2" type="ORF">ACFOGH_09545</name>
</gene>
<dbReference type="InterPro" id="IPR036397">
    <property type="entry name" value="RNaseH_sf"/>
</dbReference>
<dbReference type="RefSeq" id="WP_380072839.1">
    <property type="nucleotide sequence ID" value="NZ_JBHRTO010000001.1"/>
</dbReference>
<dbReference type="PANTHER" id="PTHR30231">
    <property type="entry name" value="DNA POLYMERASE III SUBUNIT EPSILON"/>
    <property type="match status" value="1"/>
</dbReference>
<evidence type="ECO:0000313" key="3">
    <source>
        <dbReference type="Proteomes" id="UP001595547"/>
    </source>
</evidence>
<dbReference type="EMBL" id="JBHRTO010000001">
    <property type="protein sequence ID" value="MFC3181231.1"/>
    <property type="molecule type" value="Genomic_DNA"/>
</dbReference>
<protein>
    <submittedName>
        <fullName evidence="2">Exonuclease domain-containing protein</fullName>
    </submittedName>
</protein>
<dbReference type="InterPro" id="IPR013520">
    <property type="entry name" value="Ribonucl_H"/>
</dbReference>
<feature type="domain" description="Exonuclease" evidence="1">
    <location>
        <begin position="11"/>
        <end position="176"/>
    </location>
</feature>